<keyword evidence="1" id="KW-0472">Membrane</keyword>
<dbReference type="InterPro" id="IPR012347">
    <property type="entry name" value="Ferritin-like"/>
</dbReference>
<dbReference type="InterPro" id="IPR021617">
    <property type="entry name" value="DUF3231"/>
</dbReference>
<keyword evidence="1" id="KW-1133">Transmembrane helix</keyword>
<dbReference type="Pfam" id="PF11553">
    <property type="entry name" value="DUF3231"/>
    <property type="match status" value="1"/>
</dbReference>
<evidence type="ECO:0000313" key="3">
    <source>
        <dbReference type="Proteomes" id="UP001589854"/>
    </source>
</evidence>
<comment type="caution">
    <text evidence="2">The sequence shown here is derived from an EMBL/GenBank/DDBJ whole genome shotgun (WGS) entry which is preliminary data.</text>
</comment>
<dbReference type="Gene3D" id="1.20.1260.10">
    <property type="match status" value="1"/>
</dbReference>
<keyword evidence="3" id="KW-1185">Reference proteome</keyword>
<dbReference type="Proteomes" id="UP001589854">
    <property type="component" value="Unassembled WGS sequence"/>
</dbReference>
<sequence>MDNISHNVRLSSSELANLWTQYMNDTLEICIFTHSIDKVQDEDIRGILEFALSIAESHVIKIKDFLNLENYPVPKGFTKKEDVNLNAPPLFTDTFMLVYMHVMTLHGLTGYALLLYLLFLMKLICLHLITLIADKYHHHK</sequence>
<accession>A0ABV6GBJ0</accession>
<dbReference type="RefSeq" id="WP_378930698.1">
    <property type="nucleotide sequence ID" value="NZ_JBHLVO010000002.1"/>
</dbReference>
<evidence type="ECO:0000313" key="2">
    <source>
        <dbReference type="EMBL" id="MFC0270579.1"/>
    </source>
</evidence>
<gene>
    <name evidence="2" type="ORF">ACFFIX_03805</name>
</gene>
<proteinExistence type="predicted"/>
<keyword evidence="1" id="KW-0812">Transmembrane</keyword>
<dbReference type="EMBL" id="JBHLVO010000002">
    <property type="protein sequence ID" value="MFC0270579.1"/>
    <property type="molecule type" value="Genomic_DNA"/>
</dbReference>
<evidence type="ECO:0000256" key="1">
    <source>
        <dbReference type="SAM" id="Phobius"/>
    </source>
</evidence>
<reference evidence="2 3" key="1">
    <citation type="submission" date="2024-09" db="EMBL/GenBank/DDBJ databases">
        <authorList>
            <person name="Sun Q."/>
            <person name="Mori K."/>
        </authorList>
    </citation>
    <scope>NUCLEOTIDE SEQUENCE [LARGE SCALE GENOMIC DNA]</scope>
    <source>
        <strain evidence="2 3">CCM 7228</strain>
    </source>
</reference>
<organism evidence="2 3">
    <name type="scientific">Metabacillus herbersteinensis</name>
    <dbReference type="NCBI Taxonomy" id="283816"/>
    <lineage>
        <taxon>Bacteria</taxon>
        <taxon>Bacillati</taxon>
        <taxon>Bacillota</taxon>
        <taxon>Bacilli</taxon>
        <taxon>Bacillales</taxon>
        <taxon>Bacillaceae</taxon>
        <taxon>Metabacillus</taxon>
    </lineage>
</organism>
<feature type="transmembrane region" description="Helical" evidence="1">
    <location>
        <begin position="110"/>
        <end position="133"/>
    </location>
</feature>
<protein>
    <submittedName>
        <fullName evidence="2">DUF3231 family protein</fullName>
    </submittedName>
</protein>
<name>A0ABV6GBJ0_9BACI</name>